<dbReference type="GO" id="GO:0000056">
    <property type="term" value="P:ribosomal small subunit export from nucleus"/>
    <property type="evidence" value="ECO:0007669"/>
    <property type="project" value="TreeGrafter"/>
</dbReference>
<feature type="region of interest" description="Disordered" evidence="5">
    <location>
        <begin position="743"/>
        <end position="834"/>
    </location>
</feature>
<evidence type="ECO:0000256" key="1">
    <source>
        <dbReference type="ARBA" id="ARBA00016427"/>
    </source>
</evidence>
<dbReference type="Pfam" id="PF22493">
    <property type="entry name" value="PUF_NOP9"/>
    <property type="match status" value="1"/>
</dbReference>
<dbReference type="GO" id="GO:0005730">
    <property type="term" value="C:nucleolus"/>
    <property type="evidence" value="ECO:0007669"/>
    <property type="project" value="TreeGrafter"/>
</dbReference>
<accession>A0A427YP84</accession>
<dbReference type="GO" id="GO:0000447">
    <property type="term" value="P:endonucleolytic cleavage in ITS1 to separate SSU-rRNA from 5.8S rRNA and LSU-rRNA from tricistronic rRNA transcript (SSU-rRNA, 5.8S rRNA, LSU-rRNA)"/>
    <property type="evidence" value="ECO:0007669"/>
    <property type="project" value="TreeGrafter"/>
</dbReference>
<dbReference type="STRING" id="1890683.A0A427YP84"/>
<evidence type="ECO:0000313" key="6">
    <source>
        <dbReference type="EMBL" id="RSH92856.1"/>
    </source>
</evidence>
<feature type="region of interest" description="Disordered" evidence="5">
    <location>
        <begin position="306"/>
        <end position="345"/>
    </location>
</feature>
<dbReference type="Proteomes" id="UP000279259">
    <property type="component" value="Unassembled WGS sequence"/>
</dbReference>
<sequence length="834" mass="91315">MPKEQIRKRGRRKPKTEVGAEAVTAGGAPIDEPQLELAPSAPTDAPGPSGIHPSRAALLKGGPRPRYEAPVPTTDQPHTQDEQENGAAQWERGPRIDSEFPFGVLDPDVKAYFRNVEDQIKDWEGVNSVGEEREGLELTLADRKLFLASVLAELRGHELQVATDPDTAVVLERLLPSMGDWGRRVVGDAFGDSWEEMIRHRFGSHVAQTWFTLGAETLDRESKGIYPPQQLAQAKQAGADVGELPTMANLFVSLVTSLLPSFPSLLTSPHASPPLRLLLLVLTPNRALPSLDGSDGGIIRSKRSNKYRKGHGVQGKSFVGEEEDTGKGKAKDKAAEETKERSVPQELVQTRRKIRGELMEKIDGAEWRSMALNMVGSAAVQLLLELEVEDGEAERELSLLDQLTEGLVASLLAGSDPTPQPFLASLHSSTTGTRVFEAILQYSPPRCFDAVWKLYFVGKIGKLAGHPFANFVVAKGVSRLEKEGVENVVRECRAVSGGKVLIKSARTSVLQALVERATSIGECQMAVLDLIRSAIALPDDQASSLVPCLLVLKTYPMYQALLTGESIGADEDEIPKKPATRLLRRRLPLRPGIPRGRIGCLLLQSMVGLTGGANAIVLESLLSQTVDTLLTYASSPIASHLLDAALTNPSTPPKYRRRLMLSFQGRYRQLAEDRLGSRVAETIWDTADGFMKEKMARSLLPEATALGNSQYGKYLARRMRLFELKTRPDEWKEAVLGLRHHFAHQKDGAKPKSGPGAPVRVQKSVPQAVAVASDEVKPEEPSTRVSGDAGLNDELGEEKKEKKKRKKSVVADQEKDEIDDLFKGVEQKSKKSRR</sequence>
<keyword evidence="2" id="KW-0677">Repeat</keyword>
<dbReference type="InterPro" id="IPR016024">
    <property type="entry name" value="ARM-type_fold"/>
</dbReference>
<organism evidence="6 7">
    <name type="scientific">Saitozyma podzolica</name>
    <dbReference type="NCBI Taxonomy" id="1890683"/>
    <lineage>
        <taxon>Eukaryota</taxon>
        <taxon>Fungi</taxon>
        <taxon>Dikarya</taxon>
        <taxon>Basidiomycota</taxon>
        <taxon>Agaricomycotina</taxon>
        <taxon>Tremellomycetes</taxon>
        <taxon>Tremellales</taxon>
        <taxon>Trimorphomycetaceae</taxon>
        <taxon>Saitozyma</taxon>
    </lineage>
</organism>
<reference evidence="6 7" key="1">
    <citation type="submission" date="2018-11" db="EMBL/GenBank/DDBJ databases">
        <title>Genome sequence of Saitozyma podzolica DSM 27192.</title>
        <authorList>
            <person name="Aliyu H."/>
            <person name="Gorte O."/>
            <person name="Ochsenreither K."/>
        </authorList>
    </citation>
    <scope>NUCLEOTIDE SEQUENCE [LARGE SCALE GENOMIC DNA]</scope>
    <source>
        <strain evidence="6 7">DSM 27192</strain>
    </source>
</reference>
<feature type="compositionally biased region" description="Low complexity" evidence="5">
    <location>
        <begin position="17"/>
        <end position="28"/>
    </location>
</feature>
<dbReference type="GO" id="GO:0003723">
    <property type="term" value="F:RNA binding"/>
    <property type="evidence" value="ECO:0007669"/>
    <property type="project" value="InterPro"/>
</dbReference>
<dbReference type="InterPro" id="IPR001313">
    <property type="entry name" value="Pumilio_RNA-bd_rpt"/>
</dbReference>
<dbReference type="AlphaFoldDB" id="A0A427YP84"/>
<gene>
    <name evidence="6" type="primary">NOP9</name>
    <name evidence="6" type="ORF">EHS25_008302</name>
</gene>
<evidence type="ECO:0000256" key="3">
    <source>
        <dbReference type="ARBA" id="ARBA00030932"/>
    </source>
</evidence>
<dbReference type="Gene3D" id="1.25.10.10">
    <property type="entry name" value="Leucine-rich Repeat Variant"/>
    <property type="match status" value="3"/>
</dbReference>
<evidence type="ECO:0000313" key="7">
    <source>
        <dbReference type="Proteomes" id="UP000279259"/>
    </source>
</evidence>
<dbReference type="PANTHER" id="PTHR13102:SF0">
    <property type="entry name" value="NUCLEOLAR PROTEIN 9"/>
    <property type="match status" value="1"/>
</dbReference>
<dbReference type="SUPFAM" id="SSF48371">
    <property type="entry name" value="ARM repeat"/>
    <property type="match status" value="1"/>
</dbReference>
<dbReference type="GO" id="GO:0030686">
    <property type="term" value="C:90S preribosome"/>
    <property type="evidence" value="ECO:0007669"/>
    <property type="project" value="TreeGrafter"/>
</dbReference>
<feature type="compositionally biased region" description="Basic and acidic residues" evidence="5">
    <location>
        <begin position="820"/>
        <end position="834"/>
    </location>
</feature>
<comment type="caution">
    <text evidence="6">The sequence shown here is derived from an EMBL/GenBank/DDBJ whole genome shotgun (WGS) entry which is preliminary data.</text>
</comment>
<feature type="compositionally biased region" description="Basic and acidic residues" evidence="5">
    <location>
        <begin position="325"/>
        <end position="343"/>
    </location>
</feature>
<dbReference type="OrthoDB" id="392571at2759"/>
<dbReference type="GO" id="GO:0000480">
    <property type="term" value="P:endonucleolytic cleavage in 5'-ETS of tricistronic rRNA transcript (SSU-rRNA, 5.8S rRNA, LSU-rRNA)"/>
    <property type="evidence" value="ECO:0007669"/>
    <property type="project" value="TreeGrafter"/>
</dbReference>
<dbReference type="InterPro" id="IPR040000">
    <property type="entry name" value="NOP9"/>
</dbReference>
<dbReference type="SMART" id="SM00025">
    <property type="entry name" value="Pumilio"/>
    <property type="match status" value="4"/>
</dbReference>
<dbReference type="GO" id="GO:0000472">
    <property type="term" value="P:endonucleolytic cleavage to generate mature 5'-end of SSU-rRNA from (SSU-rRNA, 5.8S rRNA, LSU-rRNA)"/>
    <property type="evidence" value="ECO:0007669"/>
    <property type="project" value="TreeGrafter"/>
</dbReference>
<keyword evidence="7" id="KW-1185">Reference proteome</keyword>
<evidence type="ECO:0000256" key="5">
    <source>
        <dbReference type="SAM" id="MobiDB-lite"/>
    </source>
</evidence>
<dbReference type="GO" id="GO:0030688">
    <property type="term" value="C:preribosome, small subunit precursor"/>
    <property type="evidence" value="ECO:0007669"/>
    <property type="project" value="TreeGrafter"/>
</dbReference>
<evidence type="ECO:0000256" key="2">
    <source>
        <dbReference type="ARBA" id="ARBA00022737"/>
    </source>
</evidence>
<feature type="region of interest" description="Disordered" evidence="5">
    <location>
        <begin position="1"/>
        <end position="95"/>
    </location>
</feature>
<name>A0A427YP84_9TREE</name>
<evidence type="ECO:0000256" key="4">
    <source>
        <dbReference type="ARBA" id="ARBA00031929"/>
    </source>
</evidence>
<proteinExistence type="predicted"/>
<dbReference type="PANTHER" id="PTHR13102">
    <property type="entry name" value="NUCLEOLAR PROTEIN 9"/>
    <property type="match status" value="1"/>
</dbReference>
<dbReference type="InterPro" id="IPR011989">
    <property type="entry name" value="ARM-like"/>
</dbReference>
<dbReference type="EMBL" id="RSCD01000005">
    <property type="protein sequence ID" value="RSH92856.1"/>
    <property type="molecule type" value="Genomic_DNA"/>
</dbReference>
<protein>
    <recommendedName>
        <fullName evidence="1">Nucleolar protein 9</fullName>
    </recommendedName>
    <alternativeName>
        <fullName evidence="3 4">Pumilio domain-containing protein NOP9</fullName>
    </alternativeName>
</protein>